<dbReference type="InterPro" id="IPR029063">
    <property type="entry name" value="SAM-dependent_MTases_sf"/>
</dbReference>
<keyword evidence="3" id="KW-0949">S-adenosyl-L-methionine</keyword>
<dbReference type="InterPro" id="IPR016461">
    <property type="entry name" value="COMT-like"/>
</dbReference>
<evidence type="ECO:0000313" key="6">
    <source>
        <dbReference type="Proteomes" id="UP000604825"/>
    </source>
</evidence>
<dbReference type="AlphaFoldDB" id="A0A811R1Y4"/>
<feature type="domain" description="O-methyltransferase C-terminal" evidence="4">
    <location>
        <begin position="6"/>
        <end position="109"/>
    </location>
</feature>
<evidence type="ECO:0000256" key="2">
    <source>
        <dbReference type="ARBA" id="ARBA00022679"/>
    </source>
</evidence>
<reference evidence="5" key="1">
    <citation type="submission" date="2020-10" db="EMBL/GenBank/DDBJ databases">
        <authorList>
            <person name="Han B."/>
            <person name="Lu T."/>
            <person name="Zhao Q."/>
            <person name="Huang X."/>
            <person name="Zhao Y."/>
        </authorList>
    </citation>
    <scope>NUCLEOTIDE SEQUENCE</scope>
</reference>
<comment type="caution">
    <text evidence="5">The sequence shown here is derived from an EMBL/GenBank/DDBJ whole genome shotgun (WGS) entry which is preliminary data.</text>
</comment>
<evidence type="ECO:0000259" key="4">
    <source>
        <dbReference type="Pfam" id="PF00891"/>
    </source>
</evidence>
<organism evidence="5 6">
    <name type="scientific">Miscanthus lutarioriparius</name>
    <dbReference type="NCBI Taxonomy" id="422564"/>
    <lineage>
        <taxon>Eukaryota</taxon>
        <taxon>Viridiplantae</taxon>
        <taxon>Streptophyta</taxon>
        <taxon>Embryophyta</taxon>
        <taxon>Tracheophyta</taxon>
        <taxon>Spermatophyta</taxon>
        <taxon>Magnoliopsida</taxon>
        <taxon>Liliopsida</taxon>
        <taxon>Poales</taxon>
        <taxon>Poaceae</taxon>
        <taxon>PACMAD clade</taxon>
        <taxon>Panicoideae</taxon>
        <taxon>Andropogonodae</taxon>
        <taxon>Andropogoneae</taxon>
        <taxon>Saccharinae</taxon>
        <taxon>Miscanthus</taxon>
    </lineage>
</organism>
<name>A0A811R1Y4_9POAL</name>
<gene>
    <name evidence="5" type="ORF">NCGR_LOCUS47442</name>
</gene>
<evidence type="ECO:0000313" key="5">
    <source>
        <dbReference type="EMBL" id="CAD6264137.1"/>
    </source>
</evidence>
<evidence type="ECO:0000256" key="3">
    <source>
        <dbReference type="ARBA" id="ARBA00022691"/>
    </source>
</evidence>
<dbReference type="InterPro" id="IPR001077">
    <property type="entry name" value="COMT_C"/>
</dbReference>
<dbReference type="PANTHER" id="PTHR11746">
    <property type="entry name" value="O-METHYLTRANSFERASE"/>
    <property type="match status" value="1"/>
</dbReference>
<sequence>MGLIVWFRHDEDEQAPSPCPFTLMYGTTLWEVFRCDDAINALFNNAMAADSHFLMQIDLKEFGEVFHGIYSLVDITNGVGGATMAIVAEFPCFKCTILDLPHVIAKGPSSSIGNV</sequence>
<dbReference type="Pfam" id="PF00891">
    <property type="entry name" value="Methyltransf_2"/>
    <property type="match status" value="1"/>
</dbReference>
<dbReference type="Proteomes" id="UP000604825">
    <property type="component" value="Unassembled WGS sequence"/>
</dbReference>
<accession>A0A811R1Y4</accession>
<dbReference type="PROSITE" id="PS51683">
    <property type="entry name" value="SAM_OMT_II"/>
    <property type="match status" value="1"/>
</dbReference>
<keyword evidence="1" id="KW-0489">Methyltransferase</keyword>
<keyword evidence="2" id="KW-0808">Transferase</keyword>
<dbReference type="SUPFAM" id="SSF53335">
    <property type="entry name" value="S-adenosyl-L-methionine-dependent methyltransferases"/>
    <property type="match status" value="1"/>
</dbReference>
<keyword evidence="6" id="KW-1185">Reference proteome</keyword>
<dbReference type="EMBL" id="CAJGYO010000012">
    <property type="protein sequence ID" value="CAD6264137.1"/>
    <property type="molecule type" value="Genomic_DNA"/>
</dbReference>
<evidence type="ECO:0000256" key="1">
    <source>
        <dbReference type="ARBA" id="ARBA00022603"/>
    </source>
</evidence>
<dbReference type="Gene3D" id="3.40.50.150">
    <property type="entry name" value="Vaccinia Virus protein VP39"/>
    <property type="match status" value="1"/>
</dbReference>
<proteinExistence type="predicted"/>
<dbReference type="OrthoDB" id="1712360at2759"/>
<dbReference type="GO" id="GO:0032259">
    <property type="term" value="P:methylation"/>
    <property type="evidence" value="ECO:0007669"/>
    <property type="project" value="UniProtKB-KW"/>
</dbReference>
<dbReference type="GO" id="GO:0008171">
    <property type="term" value="F:O-methyltransferase activity"/>
    <property type="evidence" value="ECO:0007669"/>
    <property type="project" value="InterPro"/>
</dbReference>
<protein>
    <recommendedName>
        <fullName evidence="4">O-methyltransferase C-terminal domain-containing protein</fullName>
    </recommendedName>
</protein>